<dbReference type="InterPro" id="IPR036397">
    <property type="entry name" value="RNaseH_sf"/>
</dbReference>
<dbReference type="GO" id="GO:0004519">
    <property type="term" value="F:endonuclease activity"/>
    <property type="evidence" value="ECO:0007669"/>
    <property type="project" value="UniProtKB-KW"/>
</dbReference>
<evidence type="ECO:0000313" key="2">
    <source>
        <dbReference type="EMBL" id="MFK9090108.1"/>
    </source>
</evidence>
<dbReference type="InterPro" id="IPR012337">
    <property type="entry name" value="RNaseH-like_sf"/>
</dbReference>
<dbReference type="InterPro" id="IPR015378">
    <property type="entry name" value="Transposase-like_Mu_C"/>
</dbReference>
<dbReference type="SUPFAM" id="SSF53098">
    <property type="entry name" value="Ribonuclease H-like"/>
    <property type="match status" value="1"/>
</dbReference>
<name>A0ABW8R9I2_9BACI</name>
<protein>
    <submittedName>
        <fullName evidence="2">TnsA endonuclease N-terminal domain-containing protein</fullName>
    </submittedName>
</protein>
<keyword evidence="3" id="KW-1185">Reference proteome</keyword>
<dbReference type="RefSeq" id="WP_406578817.1">
    <property type="nucleotide sequence ID" value="NZ_JBJHQH010000001.1"/>
</dbReference>
<dbReference type="Pfam" id="PF00665">
    <property type="entry name" value="rve"/>
    <property type="match status" value="1"/>
</dbReference>
<keyword evidence="2" id="KW-0378">Hydrolase</keyword>
<dbReference type="InterPro" id="IPR014833">
    <property type="entry name" value="TnsA_N"/>
</dbReference>
<feature type="domain" description="Integrase catalytic" evidence="1">
    <location>
        <begin position="511"/>
        <end position="703"/>
    </location>
</feature>
<organism evidence="2 3">
    <name type="scientific">Bacillus salipaludis</name>
    <dbReference type="NCBI Taxonomy" id="2547811"/>
    <lineage>
        <taxon>Bacteria</taxon>
        <taxon>Bacillati</taxon>
        <taxon>Bacillota</taxon>
        <taxon>Bacilli</taxon>
        <taxon>Bacillales</taxon>
        <taxon>Bacillaceae</taxon>
        <taxon>Bacillus</taxon>
    </lineage>
</organism>
<dbReference type="Pfam" id="PF09299">
    <property type="entry name" value="Mu-transpos_C"/>
    <property type="match status" value="1"/>
</dbReference>
<evidence type="ECO:0000259" key="1">
    <source>
        <dbReference type="PROSITE" id="PS50994"/>
    </source>
</evidence>
<evidence type="ECO:0000313" key="3">
    <source>
        <dbReference type="Proteomes" id="UP001623041"/>
    </source>
</evidence>
<keyword evidence="2" id="KW-0540">Nuclease</keyword>
<gene>
    <name evidence="2" type="ORF">ACJEBI_01245</name>
</gene>
<comment type="caution">
    <text evidence="2">The sequence shown here is derived from an EMBL/GenBank/DDBJ whole genome shotgun (WGS) entry which is preliminary data.</text>
</comment>
<dbReference type="Pfam" id="PF08722">
    <property type="entry name" value="Tn7_TnsA-like_N"/>
    <property type="match status" value="1"/>
</dbReference>
<dbReference type="Gene3D" id="3.30.420.10">
    <property type="entry name" value="Ribonuclease H-like superfamily/Ribonuclease H"/>
    <property type="match status" value="1"/>
</dbReference>
<dbReference type="PROSITE" id="PS50994">
    <property type="entry name" value="INTEGRASE"/>
    <property type="match status" value="1"/>
</dbReference>
<dbReference type="EMBL" id="JBJHQH010000001">
    <property type="protein sequence ID" value="MFK9090108.1"/>
    <property type="molecule type" value="Genomic_DNA"/>
</dbReference>
<reference evidence="2 3" key="1">
    <citation type="submission" date="2024-11" db="EMBL/GenBank/DDBJ databases">
        <authorList>
            <person name="Lucas J.A."/>
        </authorList>
    </citation>
    <scope>NUCLEOTIDE SEQUENCE [LARGE SCALE GENOMIC DNA]</scope>
    <source>
        <strain evidence="2 3">Z 5.4</strain>
    </source>
</reference>
<keyword evidence="2" id="KW-0255">Endonuclease</keyword>
<accession>A0ABW8R9I2</accession>
<sequence>MMSEYEFSVWCAKNNVSSLTSDYINKNIRQAQPARAVGGGEIGLSGRYPSKKMGLTIQTESGKVEGPAVLMLENDDDVIEYYDQPNKIKLNYINNAGKNGGSLYTPDFFVIRKNSAGWEEWKNEEDLIKLAKAQKWKYQKDESQEWRCEPGEEFAAYYGLTFKVCTNKQINWNLHRNYVFLDDFLRKKQLLDVKVEHFEEIKKILFQEPGITLKQLIDFSMNHKFKSDDVFISIIKSDIFVDLYAAPLAMPEMNKVFLHREHADMYKNLMECDEGQINVPKISLDVGSKVLWDNQVSSIINSGDKNISLLSDGKYTDVPKDLFIRLINEGKVIGEKIVNEENEPVIDMITSASESDYKIANYRLQHVKNYLKNGSKEYKDKTEPNLRKVRDWVSKYREAIKLFGNGYVGLLPKDKDKGNRNERYNIEVVELMDYYIENEFETMIQKNRSLVYGAFKNACEAKGYHPPSLPTFNKRIDERPIVERTEKRQGKRAKYQKEAFYWELESTTPRHGDFPFNIGHLDHTELDIELVCSSTGKNLGKPYLTLLIDAFSRRVLAFYISFESPSHRSCMMVFRDCVRRYNRLPQQIVVDNGKEFHSVYFETLLAMYEREPKWRPPAKPRFGSVLERLFGTTNTSVIHNLKGNTKIMKNVRIVTKSNNPKSHASWSLPNLSKALEEFFFDNYDTIEHPALGQTPREAFENGIFYSGERKEFHISYDRIFEILTLPSTPRGEVTIQPSGIKVNYIYYWNDEFNSLRFSKKKVKVRYDPYNLGIAYAYVNKRWIRCTSEYYPIFSKLTVKELAFVTAEIKKTKQNHSKGFTINAQKIAKFIDQLENSEQYSVIKTRAEETKKVIHLNFNNKSNHDDLKANFEKTIQQQVIKNENDTSDEPILELYGEF</sequence>
<proteinExistence type="predicted"/>
<dbReference type="InterPro" id="IPR001584">
    <property type="entry name" value="Integrase_cat-core"/>
</dbReference>
<dbReference type="Proteomes" id="UP001623041">
    <property type="component" value="Unassembled WGS sequence"/>
</dbReference>